<dbReference type="PANTHER" id="PTHR13817:SF173">
    <property type="entry name" value="FRAZZLED"/>
    <property type="match status" value="1"/>
</dbReference>
<dbReference type="InterPro" id="IPR003961">
    <property type="entry name" value="FN3_dom"/>
</dbReference>
<evidence type="ECO:0000259" key="4">
    <source>
        <dbReference type="PROSITE" id="PS50853"/>
    </source>
</evidence>
<keyword evidence="6" id="KW-1185">Reference proteome</keyword>
<keyword evidence="3" id="KW-0119">Carbohydrate metabolism</keyword>
<dbReference type="RefSeq" id="WP_380536821.1">
    <property type="nucleotide sequence ID" value="NZ_JBHFAB010000010.1"/>
</dbReference>
<evidence type="ECO:0000256" key="2">
    <source>
        <dbReference type="ARBA" id="ARBA00023295"/>
    </source>
</evidence>
<feature type="domain" description="Fibronectin type-III" evidence="4">
    <location>
        <begin position="48"/>
        <end position="129"/>
    </location>
</feature>
<gene>
    <name evidence="5" type="ORF">ACEZDE_15755</name>
</gene>
<protein>
    <submittedName>
        <fullName evidence="5">Fibronectin type III domain-containing protein</fullName>
    </submittedName>
</protein>
<dbReference type="Pfam" id="PF00041">
    <property type="entry name" value="fn3"/>
    <property type="match status" value="1"/>
</dbReference>
<keyword evidence="1" id="KW-0677">Repeat</keyword>
<evidence type="ECO:0000256" key="3">
    <source>
        <dbReference type="ARBA" id="ARBA00023326"/>
    </source>
</evidence>
<dbReference type="InterPro" id="IPR050964">
    <property type="entry name" value="Striated_Muscle_Regulatory"/>
</dbReference>
<dbReference type="EMBL" id="JBHFAB010000010">
    <property type="protein sequence ID" value="MFC1418088.1"/>
    <property type="molecule type" value="Genomic_DNA"/>
</dbReference>
<dbReference type="PROSITE" id="PS50853">
    <property type="entry name" value="FN3"/>
    <property type="match status" value="2"/>
</dbReference>
<feature type="non-terminal residue" evidence="5">
    <location>
        <position position="1"/>
    </location>
</feature>
<dbReference type="PANTHER" id="PTHR13817">
    <property type="entry name" value="TITIN"/>
    <property type="match status" value="1"/>
</dbReference>
<dbReference type="InterPro" id="IPR036116">
    <property type="entry name" value="FN3_sf"/>
</dbReference>
<dbReference type="Gene3D" id="2.60.40.10">
    <property type="entry name" value="Immunoglobulins"/>
    <property type="match status" value="2"/>
</dbReference>
<comment type="caution">
    <text evidence="5">The sequence shown here is derived from an EMBL/GenBank/DDBJ whole genome shotgun (WGS) entry which is preliminary data.</text>
</comment>
<dbReference type="Proteomes" id="UP001592531">
    <property type="component" value="Unassembled WGS sequence"/>
</dbReference>
<sequence length="192" mass="18706">TSYTDSGLTASTGYSYTVTAVNSAGESAPSSAVSVTTAAGSGSGVPAAPGGLAAGTVTSTSVALSWSAVSGATSYNVYRGGVKVGSASGTSYTDSGLTASTGYSYTVTAVNSAGESAPSSAVSVTTAAGFTPQCFTDNNYSQVAAGRAHQSGGIAYANGSNQSMGLDNVFYSHTLEETSAGYYVIADAHCPA</sequence>
<name>A0ABV6VWR8_9ACTN</name>
<evidence type="ECO:0000256" key="1">
    <source>
        <dbReference type="ARBA" id="ARBA00022737"/>
    </source>
</evidence>
<keyword evidence="2" id="KW-0378">Hydrolase</keyword>
<dbReference type="SUPFAM" id="SSF49265">
    <property type="entry name" value="Fibronectin type III"/>
    <property type="match status" value="1"/>
</dbReference>
<keyword evidence="3" id="KW-0624">Polysaccharide degradation</keyword>
<keyword evidence="2" id="KW-0326">Glycosidase</keyword>
<dbReference type="InterPro" id="IPR013783">
    <property type="entry name" value="Ig-like_fold"/>
</dbReference>
<feature type="domain" description="Fibronectin type-III" evidence="4">
    <location>
        <begin position="1"/>
        <end position="40"/>
    </location>
</feature>
<evidence type="ECO:0000313" key="5">
    <source>
        <dbReference type="EMBL" id="MFC1418088.1"/>
    </source>
</evidence>
<evidence type="ECO:0000313" key="6">
    <source>
        <dbReference type="Proteomes" id="UP001592531"/>
    </source>
</evidence>
<dbReference type="CDD" id="cd00063">
    <property type="entry name" value="FN3"/>
    <property type="match status" value="2"/>
</dbReference>
<proteinExistence type="predicted"/>
<dbReference type="SMART" id="SM00060">
    <property type="entry name" value="FN3"/>
    <property type="match status" value="1"/>
</dbReference>
<accession>A0ABV6VWR8</accession>
<reference evidence="5 6" key="1">
    <citation type="submission" date="2024-09" db="EMBL/GenBank/DDBJ databases">
        <authorList>
            <person name="Lee S.D."/>
        </authorList>
    </citation>
    <scope>NUCLEOTIDE SEQUENCE [LARGE SCALE GENOMIC DNA]</scope>
    <source>
        <strain evidence="5 6">N8-3</strain>
    </source>
</reference>
<organism evidence="5 6">
    <name type="scientific">Streptacidiphilus cavernicola</name>
    <dbReference type="NCBI Taxonomy" id="3342716"/>
    <lineage>
        <taxon>Bacteria</taxon>
        <taxon>Bacillati</taxon>
        <taxon>Actinomycetota</taxon>
        <taxon>Actinomycetes</taxon>
        <taxon>Kitasatosporales</taxon>
        <taxon>Streptomycetaceae</taxon>
        <taxon>Streptacidiphilus</taxon>
    </lineage>
</organism>